<organism evidence="3 4">
    <name type="scientific">Rubellicoccus peritrichatus</name>
    <dbReference type="NCBI Taxonomy" id="3080537"/>
    <lineage>
        <taxon>Bacteria</taxon>
        <taxon>Pseudomonadati</taxon>
        <taxon>Verrucomicrobiota</taxon>
        <taxon>Opitutia</taxon>
        <taxon>Puniceicoccales</taxon>
        <taxon>Cerasicoccaceae</taxon>
        <taxon>Rubellicoccus</taxon>
    </lineage>
</organism>
<dbReference type="RefSeq" id="WP_317835566.1">
    <property type="nucleotide sequence ID" value="NZ_CP136920.1"/>
</dbReference>
<keyword evidence="4" id="KW-1185">Reference proteome</keyword>
<protein>
    <submittedName>
        <fullName evidence="3">Uncharacterized protein</fullName>
    </submittedName>
</protein>
<dbReference type="EMBL" id="CP136920">
    <property type="protein sequence ID" value="WOO43030.1"/>
    <property type="molecule type" value="Genomic_DNA"/>
</dbReference>
<accession>A0AAQ3LFS9</accession>
<name>A0AAQ3LFS9_9BACT</name>
<dbReference type="AlphaFoldDB" id="A0AAQ3LFS9"/>
<dbReference type="KEGG" id="puo:RZN69_07985"/>
<evidence type="ECO:0000313" key="4">
    <source>
        <dbReference type="Proteomes" id="UP001304300"/>
    </source>
</evidence>
<gene>
    <name evidence="3" type="ORF">RZN69_07985</name>
</gene>
<keyword evidence="2" id="KW-0812">Transmembrane</keyword>
<feature type="region of interest" description="Disordered" evidence="1">
    <location>
        <begin position="172"/>
        <end position="200"/>
    </location>
</feature>
<keyword evidence="2" id="KW-1133">Transmembrane helix</keyword>
<evidence type="ECO:0000313" key="3">
    <source>
        <dbReference type="EMBL" id="WOO43030.1"/>
    </source>
</evidence>
<evidence type="ECO:0000256" key="1">
    <source>
        <dbReference type="SAM" id="MobiDB-lite"/>
    </source>
</evidence>
<evidence type="ECO:0000256" key="2">
    <source>
        <dbReference type="SAM" id="Phobius"/>
    </source>
</evidence>
<feature type="transmembrane region" description="Helical" evidence="2">
    <location>
        <begin position="64"/>
        <end position="86"/>
    </location>
</feature>
<keyword evidence="2" id="KW-0472">Membrane</keyword>
<dbReference type="Proteomes" id="UP001304300">
    <property type="component" value="Chromosome"/>
</dbReference>
<reference evidence="3 4" key="1">
    <citation type="submission" date="2023-10" db="EMBL/GenBank/DDBJ databases">
        <title>Rubellicoccus peritrichatus gen. nov., sp. nov., isolated from an algae of coral reef tank.</title>
        <authorList>
            <person name="Luo J."/>
        </authorList>
    </citation>
    <scope>NUCLEOTIDE SEQUENCE [LARGE SCALE GENOMIC DNA]</scope>
    <source>
        <strain evidence="3 4">CR14</strain>
    </source>
</reference>
<sequence>MKSADENDIPESELEAPEELVRALKEYAGGMKPSVSSDTDRLILARAKAVSQECRKTTNKTVAFYPWMGVAATVVLILGLSIMVILNFQSAKILPQADQAFTGHTSKVEQIAVPLDEPIPFVVGQQSAEILNNDYHANLATGDFVPSDIPMIASTQPSTLLKEMKADSSDALGGLINPYDASPHSPEETSSSAQGGLYSL</sequence>
<proteinExistence type="predicted"/>